<dbReference type="RefSeq" id="WP_012346503.1">
    <property type="nucleotide sequence ID" value="NC_010524.1"/>
</dbReference>
<dbReference type="InterPro" id="IPR058581">
    <property type="entry name" value="TM_HPP"/>
</dbReference>
<keyword evidence="2" id="KW-0812">Transmembrane</keyword>
<name>B1Y7Z9_LEPCP</name>
<evidence type="ECO:0000259" key="3">
    <source>
        <dbReference type="PROSITE" id="PS51371"/>
    </source>
</evidence>
<feature type="domain" description="CBS" evidence="3">
    <location>
        <begin position="247"/>
        <end position="307"/>
    </location>
</feature>
<organism evidence="4 5">
    <name type="scientific">Leptothrix cholodnii (strain ATCC 51168 / LMG 8142 / SP-6)</name>
    <name type="common">Leptothrix discophora (strain SP-6)</name>
    <dbReference type="NCBI Taxonomy" id="395495"/>
    <lineage>
        <taxon>Bacteria</taxon>
        <taxon>Pseudomonadati</taxon>
        <taxon>Pseudomonadota</taxon>
        <taxon>Betaproteobacteria</taxon>
        <taxon>Burkholderiales</taxon>
        <taxon>Sphaerotilaceae</taxon>
        <taxon>Leptothrix</taxon>
    </lineage>
</organism>
<feature type="transmembrane region" description="Helical" evidence="2">
    <location>
        <begin position="60"/>
        <end position="79"/>
    </location>
</feature>
<feature type="transmembrane region" description="Helical" evidence="2">
    <location>
        <begin position="86"/>
        <end position="106"/>
    </location>
</feature>
<dbReference type="HOGENOM" id="CLU_040397_1_1_4"/>
<dbReference type="OrthoDB" id="9811720at2"/>
<keyword evidence="1" id="KW-0129">CBS domain</keyword>
<dbReference type="InterPro" id="IPR046342">
    <property type="entry name" value="CBS_dom_sf"/>
</dbReference>
<protein>
    <submittedName>
        <fullName evidence="4">CBS domain containing membrane protein</fullName>
    </submittedName>
</protein>
<keyword evidence="5" id="KW-1185">Reference proteome</keyword>
<dbReference type="CDD" id="cd04600">
    <property type="entry name" value="CBS_pair_HPP_assoc"/>
    <property type="match status" value="1"/>
</dbReference>
<dbReference type="Pfam" id="PF00571">
    <property type="entry name" value="CBS"/>
    <property type="match status" value="2"/>
</dbReference>
<dbReference type="AlphaFoldDB" id="B1Y7Z9"/>
<dbReference type="PANTHER" id="PTHR33741">
    <property type="entry name" value="TRANSMEMBRANE PROTEIN DDB_G0269096-RELATED"/>
    <property type="match status" value="1"/>
</dbReference>
<keyword evidence="2" id="KW-1133">Transmembrane helix</keyword>
<gene>
    <name evidence="4" type="ordered locus">Lcho_1473</name>
</gene>
<dbReference type="SMART" id="SM00116">
    <property type="entry name" value="CBS"/>
    <property type="match status" value="2"/>
</dbReference>
<sequence length="390" mass="41653">MSQPPPVPVPLDRLRAWLRALQPAQLAIDGRERRRVVAGGALGIVMVALLSHAWPIWPGLPWLVAPLGASAVLVFGLPASPLAQPWSVVGGNTLSALVGVSCVHLLPTPELAASVAVAGAIAVMMAARCLHPPGGAAALLAVMTGMGDWRFALAPVALNSALLVAAGMLYNPLTGRRYPHAQDAASSPAKPAGERAPGFSDADLDAVLARYNQVLDIPRDDLRTLLEQSELEAHRRRLDTLRCRDIMSADPLTVAFGTPLHEAWQLLRGHRIKALPVVDRYGFIVGIVTQADFLRSAELDHPDGLDRINTRLGRLLRPTPGINSDKPEVVGQIMSRQVRVASAERPLNELVPLFSSTGHHHIPIIGERNRLVGIITQTDLVAALARPGGV</sequence>
<dbReference type="Pfam" id="PF04982">
    <property type="entry name" value="TM_HPP"/>
    <property type="match status" value="1"/>
</dbReference>
<dbReference type="PANTHER" id="PTHR33741:SF5">
    <property type="entry name" value="TRANSMEMBRANE PROTEIN DDB_G0269096-RELATED"/>
    <property type="match status" value="1"/>
</dbReference>
<feature type="transmembrane region" description="Helical" evidence="2">
    <location>
        <begin position="151"/>
        <end position="170"/>
    </location>
</feature>
<dbReference type="SUPFAM" id="SSF54631">
    <property type="entry name" value="CBS-domain pair"/>
    <property type="match status" value="1"/>
</dbReference>
<dbReference type="eggNOG" id="COG3448">
    <property type="taxonomic scope" value="Bacteria"/>
</dbReference>
<dbReference type="InterPro" id="IPR000644">
    <property type="entry name" value="CBS_dom"/>
</dbReference>
<proteinExistence type="predicted"/>
<dbReference type="EMBL" id="CP001013">
    <property type="protein sequence ID" value="ACB33741.1"/>
    <property type="molecule type" value="Genomic_DNA"/>
</dbReference>
<dbReference type="STRING" id="395495.Lcho_1473"/>
<evidence type="ECO:0000313" key="4">
    <source>
        <dbReference type="EMBL" id="ACB33741.1"/>
    </source>
</evidence>
<feature type="domain" description="CBS" evidence="3">
    <location>
        <begin position="334"/>
        <end position="390"/>
    </location>
</feature>
<keyword evidence="2" id="KW-0472">Membrane</keyword>
<dbReference type="KEGG" id="lch:Lcho_1473"/>
<evidence type="ECO:0000313" key="5">
    <source>
        <dbReference type="Proteomes" id="UP000001693"/>
    </source>
</evidence>
<accession>B1Y7Z9</accession>
<reference evidence="4 5" key="1">
    <citation type="submission" date="2008-03" db="EMBL/GenBank/DDBJ databases">
        <title>Complete sequence of Leptothrix cholodnii SP-6.</title>
        <authorList>
            <consortium name="US DOE Joint Genome Institute"/>
            <person name="Copeland A."/>
            <person name="Lucas S."/>
            <person name="Lapidus A."/>
            <person name="Glavina del Rio T."/>
            <person name="Dalin E."/>
            <person name="Tice H."/>
            <person name="Bruce D."/>
            <person name="Goodwin L."/>
            <person name="Pitluck S."/>
            <person name="Chertkov O."/>
            <person name="Brettin T."/>
            <person name="Detter J.C."/>
            <person name="Han C."/>
            <person name="Kuske C.R."/>
            <person name="Schmutz J."/>
            <person name="Larimer F."/>
            <person name="Land M."/>
            <person name="Hauser L."/>
            <person name="Kyrpides N."/>
            <person name="Lykidis A."/>
            <person name="Emerson D."/>
            <person name="Richardson P."/>
        </authorList>
    </citation>
    <scope>NUCLEOTIDE SEQUENCE [LARGE SCALE GENOMIC DNA]</scope>
    <source>
        <strain evidence="5">ATCC 51168 / LMG 8142 / SP-6</strain>
    </source>
</reference>
<dbReference type="InterPro" id="IPR007065">
    <property type="entry name" value="HPP"/>
</dbReference>
<dbReference type="Gene3D" id="3.10.580.10">
    <property type="entry name" value="CBS-domain"/>
    <property type="match status" value="1"/>
</dbReference>
<feature type="transmembrane region" description="Helical" evidence="2">
    <location>
        <begin position="36"/>
        <end position="54"/>
    </location>
</feature>
<dbReference type="Proteomes" id="UP000001693">
    <property type="component" value="Chromosome"/>
</dbReference>
<evidence type="ECO:0000256" key="1">
    <source>
        <dbReference type="PROSITE-ProRule" id="PRU00703"/>
    </source>
</evidence>
<evidence type="ECO:0000256" key="2">
    <source>
        <dbReference type="SAM" id="Phobius"/>
    </source>
</evidence>
<dbReference type="PROSITE" id="PS51371">
    <property type="entry name" value="CBS"/>
    <property type="match status" value="2"/>
</dbReference>